<keyword evidence="1" id="KW-0611">Plant defense</keyword>
<dbReference type="InterPro" id="IPR027417">
    <property type="entry name" value="P-loop_NTPase"/>
</dbReference>
<dbReference type="PANTHER" id="PTHR33463:SF203">
    <property type="entry name" value="AAA+ ATPASE DOMAIN-CONTAINING PROTEIN"/>
    <property type="match status" value="1"/>
</dbReference>
<evidence type="ECO:0000313" key="2">
    <source>
        <dbReference type="EMBL" id="KAK9287895.1"/>
    </source>
</evidence>
<dbReference type="InterPro" id="IPR050905">
    <property type="entry name" value="Plant_NBS-LRR"/>
</dbReference>
<comment type="caution">
    <text evidence="2">The sequence shown here is derived from an EMBL/GenBank/DDBJ whole genome shotgun (WGS) entry which is preliminary data.</text>
</comment>
<name>A0AAP0RZ51_LIQFO</name>
<dbReference type="PANTHER" id="PTHR33463">
    <property type="entry name" value="NB-ARC DOMAIN-CONTAINING PROTEIN-RELATED"/>
    <property type="match status" value="1"/>
</dbReference>
<sequence length="184" mass="20413">MEILVSIGAKIGEYLVLPIGRKPGYVIRYNTNLTTLKTQIAKRLDINKWGAMINRSCLNKNNEEVDTFFKDKIEEKESSLSGRCLDVITHYSLSWYVKKKTLLVILLQVEGFVERVSSPAPPLGIECTATGGFVDFESRKSVTEKIMAALRDDNINAIGICGLGGIGKTTTASWQKSKRGEIIL</sequence>
<dbReference type="EMBL" id="JBBPBK010000003">
    <property type="protein sequence ID" value="KAK9287895.1"/>
    <property type="molecule type" value="Genomic_DNA"/>
</dbReference>
<dbReference type="Gene3D" id="3.40.50.300">
    <property type="entry name" value="P-loop containing nucleotide triphosphate hydrolases"/>
    <property type="match status" value="1"/>
</dbReference>
<dbReference type="AlphaFoldDB" id="A0AAP0RZ51"/>
<dbReference type="SUPFAM" id="SSF52540">
    <property type="entry name" value="P-loop containing nucleoside triphosphate hydrolases"/>
    <property type="match status" value="1"/>
</dbReference>
<keyword evidence="3" id="KW-1185">Reference proteome</keyword>
<dbReference type="Proteomes" id="UP001415857">
    <property type="component" value="Unassembled WGS sequence"/>
</dbReference>
<protein>
    <recommendedName>
        <fullName evidence="4">NB-ARC domain-containing protein</fullName>
    </recommendedName>
</protein>
<evidence type="ECO:0008006" key="4">
    <source>
        <dbReference type="Google" id="ProtNLM"/>
    </source>
</evidence>
<gene>
    <name evidence="2" type="ORF">L1049_016338</name>
</gene>
<evidence type="ECO:0000313" key="3">
    <source>
        <dbReference type="Proteomes" id="UP001415857"/>
    </source>
</evidence>
<proteinExistence type="predicted"/>
<organism evidence="2 3">
    <name type="scientific">Liquidambar formosana</name>
    <name type="common">Formosan gum</name>
    <dbReference type="NCBI Taxonomy" id="63359"/>
    <lineage>
        <taxon>Eukaryota</taxon>
        <taxon>Viridiplantae</taxon>
        <taxon>Streptophyta</taxon>
        <taxon>Embryophyta</taxon>
        <taxon>Tracheophyta</taxon>
        <taxon>Spermatophyta</taxon>
        <taxon>Magnoliopsida</taxon>
        <taxon>eudicotyledons</taxon>
        <taxon>Gunneridae</taxon>
        <taxon>Pentapetalae</taxon>
        <taxon>Saxifragales</taxon>
        <taxon>Altingiaceae</taxon>
        <taxon>Liquidambar</taxon>
    </lineage>
</organism>
<accession>A0AAP0RZ51</accession>
<reference evidence="2 3" key="1">
    <citation type="journal article" date="2024" name="Plant J.">
        <title>Genome sequences and population genomics reveal climatic adaptation and genomic divergence between two closely related sweetgum species.</title>
        <authorList>
            <person name="Xu W.Q."/>
            <person name="Ren C.Q."/>
            <person name="Zhang X.Y."/>
            <person name="Comes H.P."/>
            <person name="Liu X.H."/>
            <person name="Li Y.G."/>
            <person name="Kettle C.J."/>
            <person name="Jalonen R."/>
            <person name="Gaisberger H."/>
            <person name="Ma Y.Z."/>
            <person name="Qiu Y.X."/>
        </authorList>
    </citation>
    <scope>NUCLEOTIDE SEQUENCE [LARGE SCALE GENOMIC DNA]</scope>
    <source>
        <strain evidence="2">Hangzhou</strain>
    </source>
</reference>
<evidence type="ECO:0000256" key="1">
    <source>
        <dbReference type="ARBA" id="ARBA00022821"/>
    </source>
</evidence>